<dbReference type="InterPro" id="IPR011527">
    <property type="entry name" value="ABC1_TM_dom"/>
</dbReference>
<reference evidence="12 13" key="1">
    <citation type="submission" date="2018-11" db="EMBL/GenBank/DDBJ databases">
        <title>Sequencing the genomes of 1000 actinobacteria strains.</title>
        <authorList>
            <person name="Klenk H.-P."/>
        </authorList>
    </citation>
    <scope>NUCLEOTIDE SEQUENCE [LARGE SCALE GENOMIC DNA]</scope>
    <source>
        <strain evidence="12 13">DSM 12652</strain>
    </source>
</reference>
<keyword evidence="8 9" id="KW-0472">Membrane</keyword>
<dbReference type="InterPro" id="IPR036640">
    <property type="entry name" value="ABC1_TM_sf"/>
</dbReference>
<dbReference type="SUPFAM" id="SSF52540">
    <property type="entry name" value="P-loop containing nucleoside triphosphate hydrolases"/>
    <property type="match status" value="1"/>
</dbReference>
<name>A0A3N2CR18_9ACTN</name>
<proteinExistence type="predicted"/>
<feature type="transmembrane region" description="Helical" evidence="9">
    <location>
        <begin position="279"/>
        <end position="298"/>
    </location>
</feature>
<dbReference type="Pfam" id="PF00664">
    <property type="entry name" value="ABC_membrane"/>
    <property type="match status" value="1"/>
</dbReference>
<dbReference type="InterPro" id="IPR039421">
    <property type="entry name" value="Type_1_exporter"/>
</dbReference>
<dbReference type="EMBL" id="RKHO01000001">
    <property type="protein sequence ID" value="ROR89975.1"/>
    <property type="molecule type" value="Genomic_DNA"/>
</dbReference>
<dbReference type="PROSITE" id="PS00211">
    <property type="entry name" value="ABC_TRANSPORTER_1"/>
    <property type="match status" value="1"/>
</dbReference>
<evidence type="ECO:0000256" key="5">
    <source>
        <dbReference type="ARBA" id="ARBA00022741"/>
    </source>
</evidence>
<dbReference type="Proteomes" id="UP000281738">
    <property type="component" value="Unassembled WGS sequence"/>
</dbReference>
<keyword evidence="4 9" id="KW-0812">Transmembrane</keyword>
<organism evidence="12 13">
    <name type="scientific">Nocardioides aurantiacus</name>
    <dbReference type="NCBI Taxonomy" id="86796"/>
    <lineage>
        <taxon>Bacteria</taxon>
        <taxon>Bacillati</taxon>
        <taxon>Actinomycetota</taxon>
        <taxon>Actinomycetes</taxon>
        <taxon>Propionibacteriales</taxon>
        <taxon>Nocardioidaceae</taxon>
        <taxon>Nocardioides</taxon>
    </lineage>
</organism>
<dbReference type="PANTHER" id="PTHR43394:SF1">
    <property type="entry name" value="ATP-BINDING CASSETTE SUB-FAMILY B MEMBER 10, MITOCHONDRIAL"/>
    <property type="match status" value="1"/>
</dbReference>
<keyword evidence="13" id="KW-1185">Reference proteome</keyword>
<dbReference type="PROSITE" id="PS50893">
    <property type="entry name" value="ABC_TRANSPORTER_2"/>
    <property type="match status" value="1"/>
</dbReference>
<evidence type="ECO:0000256" key="3">
    <source>
        <dbReference type="ARBA" id="ARBA00022475"/>
    </source>
</evidence>
<feature type="domain" description="ABC transmembrane type-1" evidence="11">
    <location>
        <begin position="19"/>
        <end position="300"/>
    </location>
</feature>
<dbReference type="OrthoDB" id="9806127at2"/>
<dbReference type="InterPro" id="IPR027417">
    <property type="entry name" value="P-loop_NTPase"/>
</dbReference>
<dbReference type="InterPro" id="IPR017871">
    <property type="entry name" value="ABC_transporter-like_CS"/>
</dbReference>
<dbReference type="GO" id="GO:0016887">
    <property type="term" value="F:ATP hydrolysis activity"/>
    <property type="evidence" value="ECO:0007669"/>
    <property type="project" value="InterPro"/>
</dbReference>
<feature type="transmembrane region" description="Helical" evidence="9">
    <location>
        <begin position="12"/>
        <end position="33"/>
    </location>
</feature>
<sequence>MLLRLVRTRLRPYATWLGAVVLLQLVGTMAALYLPSLNADVIDRGVAVGDTAYVVRTGGVMLGVALLQVVCSVAAVWFSARTAMSFGRDVRREIFHRVGSFSQREVTRFGAPSLITRETNDVQQVQMLVLMSCTLMVTAPIMMVGGVVMAMREDLGLSWLLAVAVPVLVLVIGLVIRQMVPSFRAMQERIDEVNRLLREQITGVRVVRAFVREPYETQRFATANRDLTDVSVRAGRWLAAMFPAVMLVANVSSVAVLWFGGHRVEDGQMQVGALTAYLAYLMQILMSVMMGTFMLMMVPRSAVCADRIMEVLDTESSVVPPADPVRELTEPGTLRFEHVGFRYPGAAEPVVRDVSFEAHPGQVVAMIGSTGAGKTTMVGLVPRLVDATEGRVLVGGVDVRRLDPDLLHAEIGLVPQQAWLFSGTVRSNLAYGRPDATEAELWEALDTAQARDFVEALPEGLDAPVSQGGTNLSGGQRQRLSIARALVRRPRIYLFDDSFSALDLATDARLRAALRPVTREATMLVVAQRVSSIRDADVVLVVEDGAVVGRGTHDELLRDCPTYQEIVSSQLGAEAVA</sequence>
<comment type="caution">
    <text evidence="12">The sequence shown here is derived from an EMBL/GenBank/DDBJ whole genome shotgun (WGS) entry which is preliminary data.</text>
</comment>
<feature type="transmembrane region" description="Helical" evidence="9">
    <location>
        <begin position="127"/>
        <end position="151"/>
    </location>
</feature>
<feature type="transmembrane region" description="Helical" evidence="9">
    <location>
        <begin position="53"/>
        <end position="78"/>
    </location>
</feature>
<evidence type="ECO:0000256" key="8">
    <source>
        <dbReference type="ARBA" id="ARBA00023136"/>
    </source>
</evidence>
<dbReference type="Gene3D" id="1.20.1560.10">
    <property type="entry name" value="ABC transporter type 1, transmembrane domain"/>
    <property type="match status" value="1"/>
</dbReference>
<dbReference type="GO" id="GO:0015421">
    <property type="term" value="F:ABC-type oligopeptide transporter activity"/>
    <property type="evidence" value="ECO:0007669"/>
    <property type="project" value="TreeGrafter"/>
</dbReference>
<dbReference type="PANTHER" id="PTHR43394">
    <property type="entry name" value="ATP-DEPENDENT PERMEASE MDL1, MITOCHONDRIAL"/>
    <property type="match status" value="1"/>
</dbReference>
<dbReference type="Pfam" id="PF00005">
    <property type="entry name" value="ABC_tran"/>
    <property type="match status" value="1"/>
</dbReference>
<evidence type="ECO:0000256" key="9">
    <source>
        <dbReference type="SAM" id="Phobius"/>
    </source>
</evidence>
<dbReference type="PROSITE" id="PS50929">
    <property type="entry name" value="ABC_TM1F"/>
    <property type="match status" value="1"/>
</dbReference>
<protein>
    <submittedName>
        <fullName evidence="12">ATP-binding cassette subfamily B protein</fullName>
    </submittedName>
</protein>
<evidence type="ECO:0000256" key="7">
    <source>
        <dbReference type="ARBA" id="ARBA00022989"/>
    </source>
</evidence>
<dbReference type="AlphaFoldDB" id="A0A3N2CR18"/>
<dbReference type="GO" id="GO:0005524">
    <property type="term" value="F:ATP binding"/>
    <property type="evidence" value="ECO:0007669"/>
    <property type="project" value="UniProtKB-KW"/>
</dbReference>
<evidence type="ECO:0000256" key="6">
    <source>
        <dbReference type="ARBA" id="ARBA00022840"/>
    </source>
</evidence>
<feature type="transmembrane region" description="Helical" evidence="9">
    <location>
        <begin position="157"/>
        <end position="176"/>
    </location>
</feature>
<comment type="subcellular location">
    <subcellularLocation>
        <location evidence="1">Cell membrane</location>
        <topology evidence="1">Multi-pass membrane protein</topology>
    </subcellularLocation>
</comment>
<dbReference type="CDD" id="cd18548">
    <property type="entry name" value="ABC_6TM_Tm287_like"/>
    <property type="match status" value="1"/>
</dbReference>
<dbReference type="Gene3D" id="3.40.50.300">
    <property type="entry name" value="P-loop containing nucleotide triphosphate hydrolases"/>
    <property type="match status" value="1"/>
</dbReference>
<evidence type="ECO:0000256" key="1">
    <source>
        <dbReference type="ARBA" id="ARBA00004651"/>
    </source>
</evidence>
<dbReference type="FunFam" id="3.40.50.300:FF:000854">
    <property type="entry name" value="Multidrug ABC transporter ATP-binding protein"/>
    <property type="match status" value="1"/>
</dbReference>
<evidence type="ECO:0000259" key="10">
    <source>
        <dbReference type="PROSITE" id="PS50893"/>
    </source>
</evidence>
<feature type="transmembrane region" description="Helical" evidence="9">
    <location>
        <begin position="237"/>
        <end position="259"/>
    </location>
</feature>
<evidence type="ECO:0000256" key="4">
    <source>
        <dbReference type="ARBA" id="ARBA00022692"/>
    </source>
</evidence>
<dbReference type="SUPFAM" id="SSF90123">
    <property type="entry name" value="ABC transporter transmembrane region"/>
    <property type="match status" value="1"/>
</dbReference>
<keyword evidence="5" id="KW-0547">Nucleotide-binding</keyword>
<keyword evidence="2" id="KW-0813">Transport</keyword>
<dbReference type="FunFam" id="1.20.1560.10:FF:000040">
    <property type="entry name" value="Multidrug ABC transporter ATP-binding protein"/>
    <property type="match status" value="1"/>
</dbReference>
<dbReference type="SMART" id="SM00382">
    <property type="entry name" value="AAA"/>
    <property type="match status" value="1"/>
</dbReference>
<feature type="domain" description="ABC transporter" evidence="10">
    <location>
        <begin position="334"/>
        <end position="569"/>
    </location>
</feature>
<evidence type="ECO:0000313" key="12">
    <source>
        <dbReference type="EMBL" id="ROR89975.1"/>
    </source>
</evidence>
<dbReference type="RefSeq" id="WP_123389206.1">
    <property type="nucleotide sequence ID" value="NZ_RKHO01000001.1"/>
</dbReference>
<gene>
    <name evidence="12" type="ORF">EDD33_0806</name>
</gene>
<dbReference type="InterPro" id="IPR003593">
    <property type="entry name" value="AAA+_ATPase"/>
</dbReference>
<evidence type="ECO:0000256" key="2">
    <source>
        <dbReference type="ARBA" id="ARBA00022448"/>
    </source>
</evidence>
<keyword evidence="7 9" id="KW-1133">Transmembrane helix</keyword>
<accession>A0A3N2CR18</accession>
<keyword evidence="6 12" id="KW-0067">ATP-binding</keyword>
<dbReference type="InterPro" id="IPR003439">
    <property type="entry name" value="ABC_transporter-like_ATP-bd"/>
</dbReference>
<dbReference type="GO" id="GO:0005886">
    <property type="term" value="C:plasma membrane"/>
    <property type="evidence" value="ECO:0007669"/>
    <property type="project" value="UniProtKB-SubCell"/>
</dbReference>
<keyword evidence="3" id="KW-1003">Cell membrane</keyword>
<evidence type="ECO:0000313" key="13">
    <source>
        <dbReference type="Proteomes" id="UP000281738"/>
    </source>
</evidence>
<evidence type="ECO:0000259" key="11">
    <source>
        <dbReference type="PROSITE" id="PS50929"/>
    </source>
</evidence>